<evidence type="ECO:0000313" key="1">
    <source>
        <dbReference type="EMBL" id="PTL39232.1"/>
    </source>
</evidence>
<organism evidence="1 2">
    <name type="scientific">Alkalicoccus saliphilus</name>
    <dbReference type="NCBI Taxonomy" id="200989"/>
    <lineage>
        <taxon>Bacteria</taxon>
        <taxon>Bacillati</taxon>
        <taxon>Bacillota</taxon>
        <taxon>Bacilli</taxon>
        <taxon>Bacillales</taxon>
        <taxon>Bacillaceae</taxon>
        <taxon>Alkalicoccus</taxon>
    </lineage>
</organism>
<dbReference type="EMBL" id="PZJJ01000009">
    <property type="protein sequence ID" value="PTL39232.1"/>
    <property type="molecule type" value="Genomic_DNA"/>
</dbReference>
<protein>
    <submittedName>
        <fullName evidence="1">Uncharacterized protein</fullName>
    </submittedName>
</protein>
<keyword evidence="2" id="KW-1185">Reference proteome</keyword>
<sequence length="352" mass="40971">MPASNKAEMTMYFSNDLNPLMELVDDFNTLPVIYIYIGHESTLDYSSFIDALLRETPHNFKLYLFINPYMHESPFIQKLKNDISFTSINYCFRPSGNFIATKESVFISNEYGIFIDEKFSDAKGFISKDTKIINKLISPFLQILNKNNLDKQSVRDYKGTRFIAEIEYYRNQLTFLIREFEKIVTKSYNVEQSYSNRETNSYSLDNWSKRMLHTVNSLQALIADYKASNPGFDQFDKDDGGINELNSLLTQLEINISNEEEPFTSKTLHNPYEEIGYNTELIEEYSDIYSHLIGMVNDNINNSDNYMTTIEETLDEMKKTASSYLKAHSEVHEKIAGLIYYLNRTVFSIKCL</sequence>
<accession>A0A2T4U782</accession>
<name>A0A2T4U782_9BACI</name>
<proteinExistence type="predicted"/>
<evidence type="ECO:0000313" key="2">
    <source>
        <dbReference type="Proteomes" id="UP000240509"/>
    </source>
</evidence>
<dbReference type="AlphaFoldDB" id="A0A2T4U782"/>
<comment type="caution">
    <text evidence="1">The sequence shown here is derived from an EMBL/GenBank/DDBJ whole genome shotgun (WGS) entry which is preliminary data.</text>
</comment>
<dbReference type="Proteomes" id="UP000240509">
    <property type="component" value="Unassembled WGS sequence"/>
</dbReference>
<dbReference type="RefSeq" id="WP_107584619.1">
    <property type="nucleotide sequence ID" value="NZ_PZJJ01000009.1"/>
</dbReference>
<reference evidence="1 2" key="1">
    <citation type="submission" date="2018-03" db="EMBL/GenBank/DDBJ databases">
        <title>Alkalicoccus saliphilus sp. nov., isolated from a mineral pool.</title>
        <authorList>
            <person name="Zhao B."/>
        </authorList>
    </citation>
    <scope>NUCLEOTIDE SEQUENCE [LARGE SCALE GENOMIC DNA]</scope>
    <source>
        <strain evidence="1 2">6AG</strain>
    </source>
</reference>
<gene>
    <name evidence="1" type="ORF">C6Y45_07525</name>
</gene>